<gene>
    <name evidence="2" type="ORF">QT969_05010</name>
</gene>
<dbReference type="Proteomes" id="UP001233164">
    <property type="component" value="Unassembled WGS sequence"/>
</dbReference>
<evidence type="ECO:0000313" key="3">
    <source>
        <dbReference type="Proteomes" id="UP001233164"/>
    </source>
</evidence>
<proteinExistence type="predicted"/>
<keyword evidence="3" id="KW-1185">Reference proteome</keyword>
<sequence>MSTRRAANGRIPTMTTEEIKVRIAAMFDYESDVVPAPHHSRNEPPCVRSATGSSDT</sequence>
<dbReference type="RefSeq" id="WP_289377890.1">
    <property type="nucleotide sequence ID" value="NZ_JAUBOF010000010.1"/>
</dbReference>
<organism evidence="2 3">
    <name type="scientific">Rhodococcus indonesiensis</name>
    <dbReference type="NCBI Taxonomy" id="3055869"/>
    <lineage>
        <taxon>Bacteria</taxon>
        <taxon>Bacillati</taxon>
        <taxon>Actinomycetota</taxon>
        <taxon>Actinomycetes</taxon>
        <taxon>Mycobacteriales</taxon>
        <taxon>Nocardiaceae</taxon>
        <taxon>Rhodococcus</taxon>
    </lineage>
</organism>
<accession>A0ABT7RJ37</accession>
<reference evidence="2 3" key="1">
    <citation type="submission" date="2023-06" db="EMBL/GenBank/DDBJ databases">
        <title>Rhodococcus indonesiensis sp. nov a new member of the Rhodococcus ruber lineage isolated from a sediment of neutral hot spring.</title>
        <authorList>
            <person name="Kusuma A.B."/>
            <person name="Fenylestari G."/>
            <person name="Ammar F."/>
            <person name="Nouioui I."/>
            <person name="Goodfellow M."/>
        </authorList>
    </citation>
    <scope>NUCLEOTIDE SEQUENCE [LARGE SCALE GENOMIC DNA]</scope>
    <source>
        <strain evidence="2 3">CSLK01-03</strain>
    </source>
</reference>
<feature type="region of interest" description="Disordered" evidence="1">
    <location>
        <begin position="34"/>
        <end position="56"/>
    </location>
</feature>
<comment type="caution">
    <text evidence="2">The sequence shown here is derived from an EMBL/GenBank/DDBJ whole genome shotgun (WGS) entry which is preliminary data.</text>
</comment>
<evidence type="ECO:0000256" key="1">
    <source>
        <dbReference type="SAM" id="MobiDB-lite"/>
    </source>
</evidence>
<dbReference type="EMBL" id="JAUBOF010000010">
    <property type="protein sequence ID" value="MDM7487635.1"/>
    <property type="molecule type" value="Genomic_DNA"/>
</dbReference>
<evidence type="ECO:0000313" key="2">
    <source>
        <dbReference type="EMBL" id="MDM7487635.1"/>
    </source>
</evidence>
<name>A0ABT7RJ37_9NOCA</name>
<protein>
    <submittedName>
        <fullName evidence="2">Uncharacterized protein</fullName>
    </submittedName>
</protein>